<comment type="catalytic activity">
    <reaction evidence="6">
        <text>L-alpha-aminoacyl-L-lysine(out) = L-alpha-aminoacyl-L-lysine(in)</text>
        <dbReference type="Rhea" id="RHEA:79383"/>
        <dbReference type="ChEBI" id="CHEBI:229966"/>
    </reaction>
</comment>
<evidence type="ECO:0000256" key="19">
    <source>
        <dbReference type="SAM" id="Phobius"/>
    </source>
</evidence>
<dbReference type="PANTHER" id="PTHR23512">
    <property type="entry name" value="MAJOR FACILITATOR SUPERFAMILY DOMAIN-CONTAINING PROTEIN 1"/>
    <property type="match status" value="1"/>
</dbReference>
<evidence type="ECO:0000256" key="8">
    <source>
        <dbReference type="ARBA" id="ARBA00044899"/>
    </source>
</evidence>
<dbReference type="PANTHER" id="PTHR23512:SF4">
    <property type="entry name" value="MAJOR FACILITATOR SUPERFAMILY (MFS) PROFILE DOMAIN-CONTAINING PROTEIN"/>
    <property type="match status" value="1"/>
</dbReference>
<evidence type="ECO:0000256" key="14">
    <source>
        <dbReference type="ARBA" id="ARBA00044985"/>
    </source>
</evidence>
<feature type="region of interest" description="Disordered" evidence="18">
    <location>
        <begin position="80"/>
        <end position="108"/>
    </location>
</feature>
<evidence type="ECO:0000256" key="13">
    <source>
        <dbReference type="ARBA" id="ARBA00044924"/>
    </source>
</evidence>
<feature type="transmembrane region" description="Helical" evidence="19">
    <location>
        <begin position="238"/>
        <end position="257"/>
    </location>
</feature>
<evidence type="ECO:0000256" key="11">
    <source>
        <dbReference type="ARBA" id="ARBA00044912"/>
    </source>
</evidence>
<comment type="catalytic activity">
    <reaction evidence="1">
        <text>L-lysyl-L-alanine(out) = L-lysyl-L-alanine(in)</text>
        <dbReference type="Rhea" id="RHEA:79399"/>
        <dbReference type="ChEBI" id="CHEBI:229954"/>
    </reaction>
</comment>
<evidence type="ECO:0000256" key="10">
    <source>
        <dbReference type="ARBA" id="ARBA00044903"/>
    </source>
</evidence>
<feature type="transmembrane region" description="Helical" evidence="19">
    <location>
        <begin position="331"/>
        <end position="352"/>
    </location>
</feature>
<comment type="catalytic activity">
    <reaction evidence="9">
        <text>L-lysyl-L-lysine(out) = L-lysyl-L-lysine(in)</text>
        <dbReference type="Rhea" id="RHEA:79403"/>
        <dbReference type="ChEBI" id="CHEBI:229956"/>
    </reaction>
</comment>
<reference evidence="20" key="1">
    <citation type="submission" date="2023-10" db="EMBL/GenBank/DDBJ databases">
        <authorList>
            <person name="Chen Y."/>
            <person name="Shah S."/>
            <person name="Dougan E. K."/>
            <person name="Thang M."/>
            <person name="Chan C."/>
        </authorList>
    </citation>
    <scope>NUCLEOTIDE SEQUENCE [LARGE SCALE GENOMIC DNA]</scope>
</reference>
<evidence type="ECO:0000256" key="12">
    <source>
        <dbReference type="ARBA" id="ARBA00044919"/>
    </source>
</evidence>
<keyword evidence="19" id="KW-1133">Transmembrane helix</keyword>
<feature type="transmembrane region" description="Helical" evidence="19">
    <location>
        <begin position="174"/>
        <end position="194"/>
    </location>
</feature>
<dbReference type="InterPro" id="IPR011701">
    <property type="entry name" value="MFS"/>
</dbReference>
<dbReference type="EMBL" id="CAUYUJ010001780">
    <property type="protein sequence ID" value="CAK0797612.1"/>
    <property type="molecule type" value="Genomic_DNA"/>
</dbReference>
<feature type="transmembrane region" description="Helical" evidence="19">
    <location>
        <begin position="451"/>
        <end position="475"/>
    </location>
</feature>
<protein>
    <recommendedName>
        <fullName evidence="14">Lysosomal dipeptide transporter MFSD1</fullName>
    </recommendedName>
    <alternativeName>
        <fullName evidence="15">Major facilitator superfamily domain-containing protein 1</fullName>
    </alternativeName>
</protein>
<dbReference type="Gene3D" id="1.20.1250.20">
    <property type="entry name" value="MFS general substrate transporter like domains"/>
    <property type="match status" value="1"/>
</dbReference>
<evidence type="ECO:0000256" key="16">
    <source>
        <dbReference type="ARBA" id="ARBA00045709"/>
    </source>
</evidence>
<comment type="catalytic activity">
    <reaction evidence="4">
        <text>L-alpha-aminoacyl-L-histidine(out) = L-alpha-aminoacyl-L-histidine(in)</text>
        <dbReference type="Rhea" id="RHEA:79375"/>
        <dbReference type="ChEBI" id="CHEBI:229967"/>
    </reaction>
</comment>
<comment type="catalytic activity">
    <reaction evidence="5">
        <text>L-lysyl-L-alpha-amino acid(out) = L-lysyl-L-alpha-amino acid(in)</text>
        <dbReference type="Rhea" id="RHEA:79387"/>
        <dbReference type="ChEBI" id="CHEBI:229965"/>
    </reaction>
</comment>
<dbReference type="Proteomes" id="UP001189429">
    <property type="component" value="Unassembled WGS sequence"/>
</dbReference>
<feature type="transmembrane region" description="Helical" evidence="19">
    <location>
        <begin position="359"/>
        <end position="378"/>
    </location>
</feature>
<proteinExistence type="predicted"/>
<comment type="catalytic activity">
    <reaction evidence="3">
        <text>L-alpha-aminoacyl-L-arginine(out) = L-alpha-aminoacyl-L-arginine(in)</text>
        <dbReference type="Rhea" id="RHEA:79367"/>
        <dbReference type="ChEBI" id="CHEBI:229968"/>
    </reaction>
</comment>
<comment type="catalytic activity">
    <reaction evidence="2">
        <text>L-histidyl-glycine(out) = L-histidyl-glycine(in)</text>
        <dbReference type="Rhea" id="RHEA:79395"/>
        <dbReference type="ChEBI" id="CHEBI:229957"/>
    </reaction>
</comment>
<keyword evidence="19" id="KW-0472">Membrane</keyword>
<accession>A0ABN9PWG7</accession>
<feature type="transmembrane region" description="Helical" evidence="19">
    <location>
        <begin position="206"/>
        <end position="226"/>
    </location>
</feature>
<comment type="catalytic activity">
    <reaction evidence="8">
        <text>L-arginyl-L-alpha-amino acid(out) = L-arginyl-L-alpha-amino acid(in)</text>
        <dbReference type="Rhea" id="RHEA:79371"/>
        <dbReference type="ChEBI" id="CHEBI:84315"/>
    </reaction>
</comment>
<name>A0ABN9PWG7_9DINO</name>
<feature type="region of interest" description="Disordered" evidence="18">
    <location>
        <begin position="27"/>
        <end position="61"/>
    </location>
</feature>
<dbReference type="Pfam" id="PF07690">
    <property type="entry name" value="MFS_1"/>
    <property type="match status" value="1"/>
</dbReference>
<feature type="compositionally biased region" description="Basic residues" evidence="18">
    <location>
        <begin position="43"/>
        <end position="61"/>
    </location>
</feature>
<feature type="compositionally biased region" description="Basic and acidic residues" evidence="18">
    <location>
        <begin position="33"/>
        <end position="42"/>
    </location>
</feature>
<feature type="transmembrane region" description="Helical" evidence="19">
    <location>
        <begin position="419"/>
        <end position="445"/>
    </location>
</feature>
<comment type="catalytic activity">
    <reaction evidence="11">
        <text>L-histidyl-L-alpha-amino acid(out) = L-histidyl-L-alpha-amino acid(in)</text>
        <dbReference type="Rhea" id="RHEA:79379"/>
        <dbReference type="ChEBI" id="CHEBI:229964"/>
    </reaction>
</comment>
<evidence type="ECO:0000256" key="1">
    <source>
        <dbReference type="ARBA" id="ARBA00044876"/>
    </source>
</evidence>
<gene>
    <name evidence="20" type="ORF">PCOR1329_LOCUS6644</name>
</gene>
<feature type="transmembrane region" description="Helical" evidence="19">
    <location>
        <begin position="148"/>
        <end position="168"/>
    </location>
</feature>
<keyword evidence="19" id="KW-0812">Transmembrane</keyword>
<evidence type="ECO:0000256" key="4">
    <source>
        <dbReference type="ARBA" id="ARBA00044884"/>
    </source>
</evidence>
<evidence type="ECO:0000256" key="5">
    <source>
        <dbReference type="ARBA" id="ARBA00044891"/>
    </source>
</evidence>
<organism evidence="20 21">
    <name type="scientific">Prorocentrum cordatum</name>
    <dbReference type="NCBI Taxonomy" id="2364126"/>
    <lineage>
        <taxon>Eukaryota</taxon>
        <taxon>Sar</taxon>
        <taxon>Alveolata</taxon>
        <taxon>Dinophyceae</taxon>
        <taxon>Prorocentrales</taxon>
        <taxon>Prorocentraceae</taxon>
        <taxon>Prorocentrum</taxon>
    </lineage>
</organism>
<evidence type="ECO:0000256" key="6">
    <source>
        <dbReference type="ARBA" id="ARBA00044893"/>
    </source>
</evidence>
<evidence type="ECO:0000256" key="15">
    <source>
        <dbReference type="ARBA" id="ARBA00045018"/>
    </source>
</evidence>
<comment type="caution">
    <text evidence="20">The sequence shown here is derived from an EMBL/GenBank/DDBJ whole genome shotgun (WGS) entry which is preliminary data.</text>
</comment>
<feature type="compositionally biased region" description="Basic and acidic residues" evidence="18">
    <location>
        <begin position="88"/>
        <end position="97"/>
    </location>
</feature>
<comment type="subunit">
    <text evidence="17">Homodimer. Interacts with lysosomal protein GLMP (via lumenal domain); the interaction starts while both proteins are still in the endoplasmic reticulum and is required for stabilization of MFSD1 in lysosomes but has no direct effect on its targeting to lysosomes or transporter activity.</text>
</comment>
<evidence type="ECO:0000256" key="3">
    <source>
        <dbReference type="ARBA" id="ARBA00044881"/>
    </source>
</evidence>
<evidence type="ECO:0000256" key="17">
    <source>
        <dbReference type="ARBA" id="ARBA00046376"/>
    </source>
</evidence>
<evidence type="ECO:0000313" key="20">
    <source>
        <dbReference type="EMBL" id="CAK0797612.1"/>
    </source>
</evidence>
<evidence type="ECO:0000256" key="9">
    <source>
        <dbReference type="ARBA" id="ARBA00044900"/>
    </source>
</evidence>
<comment type="catalytic activity">
    <reaction evidence="10">
        <text>L-arginyl-glycine(out) = L-arginyl-glycine(in)</text>
        <dbReference type="Rhea" id="RHEA:79391"/>
        <dbReference type="ChEBI" id="CHEBI:229955"/>
    </reaction>
</comment>
<dbReference type="SUPFAM" id="SSF103473">
    <property type="entry name" value="MFS general substrate transporter"/>
    <property type="match status" value="1"/>
</dbReference>
<comment type="catalytic activity">
    <reaction evidence="7">
        <text>L-aspartyl-L-lysine(out) = L-aspartyl-L-lysine(in)</text>
        <dbReference type="Rhea" id="RHEA:79411"/>
        <dbReference type="ChEBI" id="CHEBI:229953"/>
    </reaction>
</comment>
<feature type="transmembrane region" description="Helical" evidence="19">
    <location>
        <begin position="294"/>
        <end position="311"/>
    </location>
</feature>
<feature type="transmembrane region" description="Helical" evidence="19">
    <location>
        <begin position="117"/>
        <end position="141"/>
    </location>
</feature>
<keyword evidence="21" id="KW-1185">Reference proteome</keyword>
<comment type="function">
    <text evidence="16">Lysosomal dipeptide uniporter that selectively exports lysine, arginine or histidine-containing dipeptides with a net positive charge from the lysosome lumen into the cytosol. Could play a role in a specific type of protein O-glycosylation indirectly regulating macrophages migration and tissue invasion. Also essential for liver homeostasis.</text>
</comment>
<comment type="catalytic activity">
    <reaction evidence="12">
        <text>L-alanyl-L-lysine(out) = L-alanyl-L-lysine(in)</text>
        <dbReference type="Rhea" id="RHEA:79415"/>
        <dbReference type="ChEBI" id="CHEBI:192470"/>
    </reaction>
</comment>
<dbReference type="InterPro" id="IPR036259">
    <property type="entry name" value="MFS_trans_sf"/>
</dbReference>
<evidence type="ECO:0000256" key="18">
    <source>
        <dbReference type="SAM" id="MobiDB-lite"/>
    </source>
</evidence>
<evidence type="ECO:0000313" key="21">
    <source>
        <dbReference type="Proteomes" id="UP001189429"/>
    </source>
</evidence>
<evidence type="ECO:0000256" key="2">
    <source>
        <dbReference type="ARBA" id="ARBA00044878"/>
    </source>
</evidence>
<evidence type="ECO:0000256" key="7">
    <source>
        <dbReference type="ARBA" id="ARBA00044898"/>
    </source>
</evidence>
<dbReference type="InterPro" id="IPR052187">
    <property type="entry name" value="MFSD1"/>
</dbReference>
<comment type="catalytic activity">
    <reaction evidence="13">
        <text>L-lysyl-glycine(out) = L-lysyl-glycine(in)</text>
        <dbReference type="Rhea" id="RHEA:79407"/>
        <dbReference type="ChEBI" id="CHEBI:191202"/>
    </reaction>
</comment>
<sequence length="520" mass="57011">MDQRPAPEWGHGCCPKCRALYPYPSLPGAQTGEQRHGHGSKADRRRGTRQQRPLLRRGGRAGRCVRRWRRLHARRKITRCRRSRRRKEHDDNDKEGQAEEEGDGERREDLDLSNSQFASLFAVSSLTGVFFGPGGAVIAYVGRTRCAVIASFFAFVGSLLTTLGYHWGLLSVMLVGRFVFWFALNSLLMVQTILTYDMFKGKELNMAMTLIVCSIRVGGSLSYPLSGPLLHRLGVMESLWFTVVLVFGAFCATLVFAKLFRGTEVARTIWPMLQSRSAKAQFSVKFLREVPRSVFFFLCALGAVWGAVFPFEVVGDDMLQTQFNYSADAAGVTIAIAPMISILSPVIGPLLGTTLPQKLRGCALGVVCLMVAFVLIALQLPLGGILMVGVGYCISICCFYSTLPMFVQSQVPEDIAGSVVSLVVGLNMVGSGLHMIVSNVAIGIIRDNSSYLWACWYLAFMALYGLVSIAAAVALHKPLPVGEHPAERQEEDMHETASSASEASVVVTGALNITESYCRN</sequence>
<feature type="transmembrane region" description="Helical" evidence="19">
    <location>
        <begin position="384"/>
        <end position="407"/>
    </location>
</feature>